<evidence type="ECO:0000313" key="8">
    <source>
        <dbReference type="Proteomes" id="UP000549695"/>
    </source>
</evidence>
<dbReference type="GO" id="GO:0032259">
    <property type="term" value="P:methylation"/>
    <property type="evidence" value="ECO:0007669"/>
    <property type="project" value="UniProtKB-KW"/>
</dbReference>
<accession>A0A852WD07</accession>
<dbReference type="Gene3D" id="3.40.50.150">
    <property type="entry name" value="Vaccinia Virus protein VP39"/>
    <property type="match status" value="1"/>
</dbReference>
<dbReference type="RefSeq" id="WP_179762353.1">
    <property type="nucleotide sequence ID" value="NZ_BAAAJZ010000007.1"/>
</dbReference>
<comment type="similarity">
    <text evidence="2 6">Belongs to the UPF0677 family.</text>
</comment>
<dbReference type="SUPFAM" id="SSF53335">
    <property type="entry name" value="S-adenosyl-L-methionine-dependent methyltransferases"/>
    <property type="match status" value="1"/>
</dbReference>
<evidence type="ECO:0000256" key="3">
    <source>
        <dbReference type="ARBA" id="ARBA00022603"/>
    </source>
</evidence>
<dbReference type="PANTHER" id="PTHR43619">
    <property type="entry name" value="S-ADENOSYL-L-METHIONINE-DEPENDENT METHYLTRANSFERASE YKTD-RELATED"/>
    <property type="match status" value="1"/>
</dbReference>
<evidence type="ECO:0000256" key="2">
    <source>
        <dbReference type="ARBA" id="ARBA00008138"/>
    </source>
</evidence>
<dbReference type="InterPro" id="IPR007213">
    <property type="entry name" value="Ppm1/Ppm2/Tcmp"/>
</dbReference>
<keyword evidence="5 6" id="KW-0949">S-adenosyl-L-methionine</keyword>
<dbReference type="PANTHER" id="PTHR43619:SF2">
    <property type="entry name" value="S-ADENOSYL-L-METHIONINE-DEPENDENT METHYLTRANSFERASES SUPERFAMILY PROTEIN"/>
    <property type="match status" value="1"/>
</dbReference>
<dbReference type="Proteomes" id="UP000549695">
    <property type="component" value="Unassembled WGS sequence"/>
</dbReference>
<reference evidence="7 8" key="1">
    <citation type="submission" date="2020-07" db="EMBL/GenBank/DDBJ databases">
        <title>Sequencing the genomes of 1000 actinobacteria strains.</title>
        <authorList>
            <person name="Klenk H.-P."/>
        </authorList>
    </citation>
    <scope>NUCLEOTIDE SEQUENCE [LARGE SCALE GENOMIC DNA]</scope>
    <source>
        <strain evidence="7 8">DSM 44749</strain>
    </source>
</reference>
<keyword evidence="3 6" id="KW-0489">Methyltransferase</keyword>
<dbReference type="GeneID" id="98054564"/>
<evidence type="ECO:0000256" key="4">
    <source>
        <dbReference type="ARBA" id="ARBA00022679"/>
    </source>
</evidence>
<evidence type="ECO:0000313" key="7">
    <source>
        <dbReference type="EMBL" id="NYG04614.1"/>
    </source>
</evidence>
<comment type="function">
    <text evidence="1 6">Exhibits S-adenosyl-L-methionine-dependent methyltransferase activity.</text>
</comment>
<evidence type="ECO:0000256" key="6">
    <source>
        <dbReference type="RuleBase" id="RU362030"/>
    </source>
</evidence>
<dbReference type="Pfam" id="PF04072">
    <property type="entry name" value="LCM"/>
    <property type="match status" value="1"/>
</dbReference>
<proteinExistence type="inferred from homology"/>
<dbReference type="InterPro" id="IPR029063">
    <property type="entry name" value="SAM-dependent_MTases_sf"/>
</dbReference>
<evidence type="ECO:0000256" key="5">
    <source>
        <dbReference type="ARBA" id="ARBA00022691"/>
    </source>
</evidence>
<name>A0A852WD07_PSEA5</name>
<keyword evidence="4" id="KW-0808">Transferase</keyword>
<sequence>MRTADDQWDITSSVGATALAVAAGRALETRRADRLVDDPYAQRFVDAAGTLSAVPRDPGDAADPWVVQAGYQGVRSRFFDEALTGAGTTQVVLLAAGLDARALRLPWPAGTTVFEIDQQKVLDFKDGVVAEAGITPTARRVTVPVDLRHDWPAALTAAGFAPDRPTAWLAEGLLPYLPADAEQLLFERVHALSVPGSRIAVEHFGDQVERIADDPSFREAAQEMLHTTDVRELFFAEPRAESCDDWLRRHGWTVTARPVREVAAGYGRPLHDTVTDTLGSATLLWADRP</sequence>
<dbReference type="NCBIfam" id="TIGR00027">
    <property type="entry name" value="mthyl_TIGR00027"/>
    <property type="match status" value="1"/>
</dbReference>
<dbReference type="GO" id="GO:0008168">
    <property type="term" value="F:methyltransferase activity"/>
    <property type="evidence" value="ECO:0007669"/>
    <property type="project" value="UniProtKB-UniRule"/>
</dbReference>
<dbReference type="EMBL" id="JACCCZ010000001">
    <property type="protein sequence ID" value="NYG04614.1"/>
    <property type="molecule type" value="Genomic_DNA"/>
</dbReference>
<evidence type="ECO:0000256" key="1">
    <source>
        <dbReference type="ARBA" id="ARBA00003907"/>
    </source>
</evidence>
<gene>
    <name evidence="7" type="ORF">HDA37_004899</name>
</gene>
<dbReference type="InterPro" id="IPR011610">
    <property type="entry name" value="SAM_mthyl_Trfase_ML2640-like"/>
</dbReference>
<keyword evidence="8" id="KW-1185">Reference proteome</keyword>
<dbReference type="EC" id="2.1.1.-" evidence="6"/>
<organism evidence="7 8">
    <name type="scientific">Pseudonocardia alni</name>
    <name type="common">Amycolata alni</name>
    <dbReference type="NCBI Taxonomy" id="33907"/>
    <lineage>
        <taxon>Bacteria</taxon>
        <taxon>Bacillati</taxon>
        <taxon>Actinomycetota</taxon>
        <taxon>Actinomycetes</taxon>
        <taxon>Pseudonocardiales</taxon>
        <taxon>Pseudonocardiaceae</taxon>
        <taxon>Pseudonocardia</taxon>
    </lineage>
</organism>
<comment type="caution">
    <text evidence="7">The sequence shown here is derived from an EMBL/GenBank/DDBJ whole genome shotgun (WGS) entry which is preliminary data.</text>
</comment>
<protein>
    <recommendedName>
        <fullName evidence="6">S-adenosyl-L-methionine-dependent methyltransferase</fullName>
        <ecNumber evidence="6">2.1.1.-</ecNumber>
    </recommendedName>
</protein>
<dbReference type="AlphaFoldDB" id="A0A852WD07"/>